<organism evidence="4">
    <name type="scientific">Hydatigena taeniaeformis</name>
    <name type="common">Feline tapeworm</name>
    <name type="synonym">Taenia taeniaeformis</name>
    <dbReference type="NCBI Taxonomy" id="6205"/>
    <lineage>
        <taxon>Eukaryota</taxon>
        <taxon>Metazoa</taxon>
        <taxon>Spiralia</taxon>
        <taxon>Lophotrochozoa</taxon>
        <taxon>Platyhelminthes</taxon>
        <taxon>Cestoda</taxon>
        <taxon>Eucestoda</taxon>
        <taxon>Cyclophyllidea</taxon>
        <taxon>Taeniidae</taxon>
        <taxon>Hydatigera</taxon>
    </lineage>
</organism>
<reference evidence="4" key="1">
    <citation type="submission" date="2017-02" db="UniProtKB">
        <authorList>
            <consortium name="WormBaseParasite"/>
        </authorList>
    </citation>
    <scope>IDENTIFICATION</scope>
</reference>
<proteinExistence type="predicted"/>
<evidence type="ECO:0000313" key="4">
    <source>
        <dbReference type="WBParaSite" id="TTAC_0000701401-mRNA-1"/>
    </source>
</evidence>
<dbReference type="Proteomes" id="UP000274429">
    <property type="component" value="Unassembled WGS sequence"/>
</dbReference>
<evidence type="ECO:0000313" key="3">
    <source>
        <dbReference type="Proteomes" id="UP000274429"/>
    </source>
</evidence>
<sequence>MSDYLRLIPQNRMPQGYAYALRVGFSPGTMGSEYVSVVIPPVRLPGRSRLHPWYSFPRDQWIRTTIQSSRLEAICKRGAQYWLDCVFRWLHFLQQQVKMNELQVAANQDFRRMLQKTILQVFAFRLEYVVFYCHLRRVWQERRLDQLILPDPYGLCPRVCSDRSGRIEEDDGVIEVNRGLARPENRLEQCVSSTSLPTILTSSCFPDPHVGLHTTISFSCQCPANTDYKWMCGPKLCSLHRNWRTPGYWQEGDAKQKLRSTMWRFDPPAYYKHLQCSREGTLDVAYVCINDKIQLTYGFVRPQCRQAEYCVCKPRYHGALCDKVTNGNRYRRRTRKCLDPYHGDCQFPEERDDVTRSDTKVTELRLCRPRPCDRYLKLISQSIEKAPIKAMQVIWQSTKAIRVIMIVTCLLLLLVMALAFWTVSLQSRRAGLFAKECHIGPKEGDGKNGNVIEEKHISNFNHSLCGLAVSKSP</sequence>
<keyword evidence="1" id="KW-1133">Transmembrane helix</keyword>
<dbReference type="EMBL" id="UYWX01020337">
    <property type="protein sequence ID" value="VDM31300.1"/>
    <property type="molecule type" value="Genomic_DNA"/>
</dbReference>
<feature type="transmembrane region" description="Helical" evidence="1">
    <location>
        <begin position="400"/>
        <end position="423"/>
    </location>
</feature>
<keyword evidence="1" id="KW-0472">Membrane</keyword>
<dbReference type="OrthoDB" id="6130531at2759"/>
<reference evidence="2 3" key="2">
    <citation type="submission" date="2018-11" db="EMBL/GenBank/DDBJ databases">
        <authorList>
            <consortium name="Pathogen Informatics"/>
        </authorList>
    </citation>
    <scope>NUCLEOTIDE SEQUENCE [LARGE SCALE GENOMIC DNA]</scope>
</reference>
<keyword evidence="3" id="KW-1185">Reference proteome</keyword>
<dbReference type="STRING" id="6205.A0A0R3X1E0"/>
<accession>A0A0R3X1E0</accession>
<name>A0A0R3X1E0_HYDTA</name>
<evidence type="ECO:0000313" key="2">
    <source>
        <dbReference type="EMBL" id="VDM31300.1"/>
    </source>
</evidence>
<protein>
    <submittedName>
        <fullName evidence="4">EGF-like domain-containing protein</fullName>
    </submittedName>
</protein>
<evidence type="ECO:0000256" key="1">
    <source>
        <dbReference type="SAM" id="Phobius"/>
    </source>
</evidence>
<dbReference type="AlphaFoldDB" id="A0A0R3X1E0"/>
<keyword evidence="1" id="KW-0812">Transmembrane</keyword>
<dbReference type="WBParaSite" id="TTAC_0000701401-mRNA-1">
    <property type="protein sequence ID" value="TTAC_0000701401-mRNA-1"/>
    <property type="gene ID" value="TTAC_0000701401"/>
</dbReference>
<gene>
    <name evidence="2" type="ORF">TTAC_LOCUS6999</name>
</gene>